<name>A0A9Q0XZS5_9SAUR</name>
<feature type="non-terminal residue" evidence="2">
    <location>
        <position position="123"/>
    </location>
</feature>
<gene>
    <name evidence="2" type="ORF">JRQ81_013394</name>
</gene>
<evidence type="ECO:0000256" key="1">
    <source>
        <dbReference type="SAM" id="MobiDB-lite"/>
    </source>
</evidence>
<reference evidence="2" key="1">
    <citation type="journal article" date="2023" name="DNA Res.">
        <title>Chromosome-level genome assembly of Phrynocephalus forsythii using third-generation DNA sequencing and Hi-C analysis.</title>
        <authorList>
            <person name="Qi Y."/>
            <person name="Zhao W."/>
            <person name="Zhao Y."/>
            <person name="Niu C."/>
            <person name="Cao S."/>
            <person name="Zhang Y."/>
        </authorList>
    </citation>
    <scope>NUCLEOTIDE SEQUENCE</scope>
    <source>
        <tissue evidence="2">Muscle</tissue>
    </source>
</reference>
<dbReference type="AlphaFoldDB" id="A0A9Q0XZS5"/>
<keyword evidence="3" id="KW-1185">Reference proteome</keyword>
<dbReference type="OrthoDB" id="9428842at2759"/>
<proteinExistence type="predicted"/>
<evidence type="ECO:0000313" key="2">
    <source>
        <dbReference type="EMBL" id="KAJ7335453.1"/>
    </source>
</evidence>
<protein>
    <submittedName>
        <fullName evidence="2">Uncharacterized protein</fullName>
    </submittedName>
</protein>
<feature type="region of interest" description="Disordered" evidence="1">
    <location>
        <begin position="55"/>
        <end position="79"/>
    </location>
</feature>
<dbReference type="Proteomes" id="UP001142489">
    <property type="component" value="Unassembled WGS sequence"/>
</dbReference>
<sequence length="123" mass="13629">VEGDQSQGAVFLREFTLIRRESLSEDFVSDLLNNHKIEDMWQILWAGSQSSTSRLAVEQTERETEATGGGAGFRDQVKQTGSRDAVTLAGLPGKSRIRRIEKLLEIEVLSVTKYGSTTQDLGE</sequence>
<accession>A0A9Q0XZS5</accession>
<dbReference type="EMBL" id="JAPFRF010000004">
    <property type="protein sequence ID" value="KAJ7335453.1"/>
    <property type="molecule type" value="Genomic_DNA"/>
</dbReference>
<organism evidence="2 3">
    <name type="scientific">Phrynocephalus forsythii</name>
    <dbReference type="NCBI Taxonomy" id="171643"/>
    <lineage>
        <taxon>Eukaryota</taxon>
        <taxon>Metazoa</taxon>
        <taxon>Chordata</taxon>
        <taxon>Craniata</taxon>
        <taxon>Vertebrata</taxon>
        <taxon>Euteleostomi</taxon>
        <taxon>Lepidosauria</taxon>
        <taxon>Squamata</taxon>
        <taxon>Bifurcata</taxon>
        <taxon>Unidentata</taxon>
        <taxon>Episquamata</taxon>
        <taxon>Toxicofera</taxon>
        <taxon>Iguania</taxon>
        <taxon>Acrodonta</taxon>
        <taxon>Agamidae</taxon>
        <taxon>Agaminae</taxon>
        <taxon>Phrynocephalus</taxon>
    </lineage>
</organism>
<evidence type="ECO:0000313" key="3">
    <source>
        <dbReference type="Proteomes" id="UP001142489"/>
    </source>
</evidence>
<comment type="caution">
    <text evidence="2">The sequence shown here is derived from an EMBL/GenBank/DDBJ whole genome shotgun (WGS) entry which is preliminary data.</text>
</comment>